<dbReference type="EMBL" id="GBRH01185406">
    <property type="protein sequence ID" value="JAE12490.1"/>
    <property type="molecule type" value="Transcribed_RNA"/>
</dbReference>
<evidence type="ECO:0000313" key="1">
    <source>
        <dbReference type="EMBL" id="JAE12490.1"/>
    </source>
</evidence>
<proteinExistence type="predicted"/>
<protein>
    <submittedName>
        <fullName evidence="1">Uncharacterized protein</fullName>
    </submittedName>
</protein>
<reference evidence="1" key="2">
    <citation type="journal article" date="2015" name="Data Brief">
        <title>Shoot transcriptome of the giant reed, Arundo donax.</title>
        <authorList>
            <person name="Barrero R.A."/>
            <person name="Guerrero F.D."/>
            <person name="Moolhuijzen P."/>
            <person name="Goolsby J.A."/>
            <person name="Tidwell J."/>
            <person name="Bellgard S.E."/>
            <person name="Bellgard M.I."/>
        </authorList>
    </citation>
    <scope>NUCLEOTIDE SEQUENCE</scope>
    <source>
        <tissue evidence="1">Shoot tissue taken approximately 20 cm above the soil surface</tissue>
    </source>
</reference>
<sequence>MHTYCEICICNYVL</sequence>
<name>A0A0A9FHG6_ARUDO</name>
<accession>A0A0A9FHG6</accession>
<reference evidence="1" key="1">
    <citation type="submission" date="2014-09" db="EMBL/GenBank/DDBJ databases">
        <authorList>
            <person name="Magalhaes I.L.F."/>
            <person name="Oliveira U."/>
            <person name="Santos F.R."/>
            <person name="Vidigal T.H.D.A."/>
            <person name="Brescovit A.D."/>
            <person name="Santos A.J."/>
        </authorList>
    </citation>
    <scope>NUCLEOTIDE SEQUENCE</scope>
    <source>
        <tissue evidence="1">Shoot tissue taken approximately 20 cm above the soil surface</tissue>
    </source>
</reference>
<organism evidence="1">
    <name type="scientific">Arundo donax</name>
    <name type="common">Giant reed</name>
    <name type="synonym">Donax arundinaceus</name>
    <dbReference type="NCBI Taxonomy" id="35708"/>
    <lineage>
        <taxon>Eukaryota</taxon>
        <taxon>Viridiplantae</taxon>
        <taxon>Streptophyta</taxon>
        <taxon>Embryophyta</taxon>
        <taxon>Tracheophyta</taxon>
        <taxon>Spermatophyta</taxon>
        <taxon>Magnoliopsida</taxon>
        <taxon>Liliopsida</taxon>
        <taxon>Poales</taxon>
        <taxon>Poaceae</taxon>
        <taxon>PACMAD clade</taxon>
        <taxon>Arundinoideae</taxon>
        <taxon>Arundineae</taxon>
        <taxon>Arundo</taxon>
    </lineage>
</organism>